<reference evidence="7" key="2">
    <citation type="submission" date="2015-01" db="EMBL/GenBank/DDBJ databases">
        <title>Evolutionary Origins and Diversification of the Mycorrhizal Mutualists.</title>
        <authorList>
            <consortium name="DOE Joint Genome Institute"/>
            <consortium name="Mycorrhizal Genomics Consortium"/>
            <person name="Kohler A."/>
            <person name="Kuo A."/>
            <person name="Nagy L.G."/>
            <person name="Floudas D."/>
            <person name="Copeland A."/>
            <person name="Barry K.W."/>
            <person name="Cichocki N."/>
            <person name="Veneault-Fourrey C."/>
            <person name="LaButti K."/>
            <person name="Lindquist E.A."/>
            <person name="Lipzen A."/>
            <person name="Lundell T."/>
            <person name="Morin E."/>
            <person name="Murat C."/>
            <person name="Riley R."/>
            <person name="Ohm R."/>
            <person name="Sun H."/>
            <person name="Tunlid A."/>
            <person name="Henrissat B."/>
            <person name="Grigoriev I.V."/>
            <person name="Hibbett D.S."/>
            <person name="Martin F."/>
        </authorList>
    </citation>
    <scope>NUCLEOTIDE SEQUENCE [LARGE SCALE GENOMIC DNA]</scope>
    <source>
        <strain evidence="7">h7</strain>
    </source>
</reference>
<comment type="similarity">
    <text evidence="1">Belongs to the cytochrome P450 family.</text>
</comment>
<protein>
    <recommendedName>
        <fullName evidence="8">Cytochrome P450</fullName>
    </recommendedName>
</protein>
<keyword evidence="5" id="KW-0472">Membrane</keyword>
<name>A0A0C3BZZ3_HEBCY</name>
<evidence type="ECO:0000313" key="6">
    <source>
        <dbReference type="EMBL" id="KIM37016.1"/>
    </source>
</evidence>
<evidence type="ECO:0000256" key="4">
    <source>
        <dbReference type="ARBA" id="ARBA00023004"/>
    </source>
</evidence>
<dbReference type="OrthoDB" id="1055148at2759"/>
<dbReference type="Pfam" id="PF00067">
    <property type="entry name" value="p450"/>
    <property type="match status" value="1"/>
</dbReference>
<dbReference type="GO" id="GO:0004497">
    <property type="term" value="F:monooxygenase activity"/>
    <property type="evidence" value="ECO:0007669"/>
    <property type="project" value="InterPro"/>
</dbReference>
<dbReference type="STRING" id="686832.A0A0C3BZZ3"/>
<dbReference type="Proteomes" id="UP000053424">
    <property type="component" value="Unassembled WGS sequence"/>
</dbReference>
<dbReference type="GO" id="GO:0020037">
    <property type="term" value="F:heme binding"/>
    <property type="evidence" value="ECO:0007669"/>
    <property type="project" value="InterPro"/>
</dbReference>
<feature type="transmembrane region" description="Helical" evidence="5">
    <location>
        <begin position="20"/>
        <end position="40"/>
    </location>
</feature>
<dbReference type="SUPFAM" id="SSF48264">
    <property type="entry name" value="Cytochrome P450"/>
    <property type="match status" value="1"/>
</dbReference>
<evidence type="ECO:0008006" key="8">
    <source>
        <dbReference type="Google" id="ProtNLM"/>
    </source>
</evidence>
<evidence type="ECO:0000313" key="7">
    <source>
        <dbReference type="Proteomes" id="UP000053424"/>
    </source>
</evidence>
<reference evidence="6 7" key="1">
    <citation type="submission" date="2014-04" db="EMBL/GenBank/DDBJ databases">
        <authorList>
            <consortium name="DOE Joint Genome Institute"/>
            <person name="Kuo A."/>
            <person name="Gay G."/>
            <person name="Dore J."/>
            <person name="Kohler A."/>
            <person name="Nagy L.G."/>
            <person name="Floudas D."/>
            <person name="Copeland A."/>
            <person name="Barry K.W."/>
            <person name="Cichocki N."/>
            <person name="Veneault-Fourrey C."/>
            <person name="LaButti K."/>
            <person name="Lindquist E.A."/>
            <person name="Lipzen A."/>
            <person name="Lundell T."/>
            <person name="Morin E."/>
            <person name="Murat C."/>
            <person name="Sun H."/>
            <person name="Tunlid A."/>
            <person name="Henrissat B."/>
            <person name="Grigoriev I.V."/>
            <person name="Hibbett D.S."/>
            <person name="Martin F."/>
            <person name="Nordberg H.P."/>
            <person name="Cantor M.N."/>
            <person name="Hua S.X."/>
        </authorList>
    </citation>
    <scope>NUCLEOTIDE SEQUENCE [LARGE SCALE GENOMIC DNA]</scope>
    <source>
        <strain evidence="7">h7</strain>
    </source>
</reference>
<evidence type="ECO:0000256" key="5">
    <source>
        <dbReference type="SAM" id="Phobius"/>
    </source>
</evidence>
<dbReference type="InterPro" id="IPR001128">
    <property type="entry name" value="Cyt_P450"/>
</dbReference>
<dbReference type="InterPro" id="IPR036396">
    <property type="entry name" value="Cyt_P450_sf"/>
</dbReference>
<evidence type="ECO:0000256" key="1">
    <source>
        <dbReference type="ARBA" id="ARBA00010617"/>
    </source>
</evidence>
<keyword evidence="4" id="KW-0408">Iron</keyword>
<accession>A0A0C3BZZ3</accession>
<evidence type="ECO:0000256" key="3">
    <source>
        <dbReference type="ARBA" id="ARBA00022723"/>
    </source>
</evidence>
<keyword evidence="5" id="KW-1133">Transmembrane helix</keyword>
<keyword evidence="3" id="KW-0479">Metal-binding</keyword>
<dbReference type="InterPro" id="IPR050529">
    <property type="entry name" value="CYP450_sterol_14alpha_dmase"/>
</dbReference>
<dbReference type="GO" id="GO:0016705">
    <property type="term" value="F:oxidoreductase activity, acting on paired donors, with incorporation or reduction of molecular oxygen"/>
    <property type="evidence" value="ECO:0007669"/>
    <property type="project" value="InterPro"/>
</dbReference>
<keyword evidence="7" id="KW-1185">Reference proteome</keyword>
<organism evidence="6 7">
    <name type="scientific">Hebeloma cylindrosporum</name>
    <dbReference type="NCBI Taxonomy" id="76867"/>
    <lineage>
        <taxon>Eukaryota</taxon>
        <taxon>Fungi</taxon>
        <taxon>Dikarya</taxon>
        <taxon>Basidiomycota</taxon>
        <taxon>Agaricomycotina</taxon>
        <taxon>Agaricomycetes</taxon>
        <taxon>Agaricomycetidae</taxon>
        <taxon>Agaricales</taxon>
        <taxon>Agaricineae</taxon>
        <taxon>Hymenogastraceae</taxon>
        <taxon>Hebeloma</taxon>
    </lineage>
</organism>
<dbReference type="HOGENOM" id="CLU_033574_2_0_1"/>
<dbReference type="Gene3D" id="1.10.630.10">
    <property type="entry name" value="Cytochrome P450"/>
    <property type="match status" value="1"/>
</dbReference>
<dbReference type="AlphaFoldDB" id="A0A0C3BZZ3"/>
<sequence>MDSNYLLGIVTWPSQLLNSLLAFSFILTLFVLIFPFPIAYSSTPTQGIDDLGGLSIIHAWNFFSHQYDFIHARFKENGNKMFRFNILKHRMTVLSGLEARKAFFNEQSFNLLQGYGLMLGSMPDLDDLSIETDGGEKDGEFVRRNLAILGKDRIKDLPPILLEDMNSHMMTWGREGTMDPFREIYRLAFQLTIRLATCKELAEDKTAVQNLMQCYADIDRGASPIAVMFPWFPSAARKAKEKGTLGLYTLLAHFVEKRRNSPVPSTDPIDVLLSQGLSTDSIVGRYEYNVCSFPSSPSNDVQSACWSLLYLAANPIWREKVSAEFKALLQKHTDTSSSEPLHKRLGMIPVSAWEEELPSADLVVRETIRLLLNLGIPRRNTQRRVTIDGVTIEKGDFVMYSAAKVHLNPDIYPNPT</sequence>
<dbReference type="PANTHER" id="PTHR24304">
    <property type="entry name" value="CYTOCHROME P450 FAMILY 7"/>
    <property type="match status" value="1"/>
</dbReference>
<evidence type="ECO:0000256" key="2">
    <source>
        <dbReference type="ARBA" id="ARBA00022617"/>
    </source>
</evidence>
<keyword evidence="5" id="KW-0812">Transmembrane</keyword>
<dbReference type="EMBL" id="KN831800">
    <property type="protein sequence ID" value="KIM37016.1"/>
    <property type="molecule type" value="Genomic_DNA"/>
</dbReference>
<dbReference type="GO" id="GO:0005506">
    <property type="term" value="F:iron ion binding"/>
    <property type="evidence" value="ECO:0007669"/>
    <property type="project" value="InterPro"/>
</dbReference>
<proteinExistence type="inferred from homology"/>
<gene>
    <name evidence="6" type="ORF">M413DRAFT_423833</name>
</gene>
<dbReference type="PANTHER" id="PTHR24304:SF2">
    <property type="entry name" value="24-HYDROXYCHOLESTEROL 7-ALPHA-HYDROXYLASE"/>
    <property type="match status" value="1"/>
</dbReference>
<dbReference type="CDD" id="cd00302">
    <property type="entry name" value="cytochrome_P450"/>
    <property type="match status" value="1"/>
</dbReference>
<keyword evidence="2" id="KW-0349">Heme</keyword>